<dbReference type="PANTHER" id="PTHR42870:SF1">
    <property type="entry name" value="NON-SPECIFIC LIPID-TRANSFER PROTEIN-LIKE 2"/>
    <property type="match status" value="1"/>
</dbReference>
<dbReference type="Pfam" id="PF22691">
    <property type="entry name" value="Thiolase_C_1"/>
    <property type="match status" value="1"/>
</dbReference>
<organism evidence="2 3">
    <name type="scientific">Candidatus Macondimonas diazotrophica</name>
    <dbReference type="NCBI Taxonomy" id="2305248"/>
    <lineage>
        <taxon>Bacteria</taxon>
        <taxon>Pseudomonadati</taxon>
        <taxon>Pseudomonadota</taxon>
        <taxon>Gammaproteobacteria</taxon>
        <taxon>Chromatiales</taxon>
        <taxon>Ectothiorhodospiraceae</taxon>
        <taxon>Candidatus Macondimonas</taxon>
    </lineage>
</organism>
<dbReference type="OrthoDB" id="7053663at2"/>
<reference evidence="2 3" key="1">
    <citation type="journal article" date="2019" name="ISME J.">
        <title>Candidatus Macondimonas diazotrophica, a novel gammaproteobacterial genus dominating crude-oil-contaminated coastal sediments.</title>
        <authorList>
            <person name="Karthikeyan S."/>
            <person name="Konstantinidis K."/>
        </authorList>
    </citation>
    <scope>NUCLEOTIDE SEQUENCE [LARGE SCALE GENOMIC DNA]</scope>
    <source>
        <strain evidence="2 3">KTK01</strain>
    </source>
</reference>
<gene>
    <name evidence="2" type="ORF">E4680_00355</name>
</gene>
<feature type="domain" description="Thiolase C-terminal" evidence="1">
    <location>
        <begin position="251"/>
        <end position="394"/>
    </location>
</feature>
<dbReference type="Proteomes" id="UP000297890">
    <property type="component" value="Unassembled WGS sequence"/>
</dbReference>
<protein>
    <submittedName>
        <fullName evidence="2">Thiolase</fullName>
    </submittedName>
</protein>
<dbReference type="InterPro" id="IPR055140">
    <property type="entry name" value="Thiolase_C_2"/>
</dbReference>
<dbReference type="GO" id="GO:0003988">
    <property type="term" value="F:acetyl-CoA C-acyltransferase activity"/>
    <property type="evidence" value="ECO:0007669"/>
    <property type="project" value="UniProtKB-ARBA"/>
</dbReference>
<name>A0A4Z0FDD3_9GAMM</name>
<evidence type="ECO:0000259" key="1">
    <source>
        <dbReference type="Pfam" id="PF22691"/>
    </source>
</evidence>
<accession>A0A4Z0FDD3</accession>
<dbReference type="EMBL" id="SRIO01000001">
    <property type="protein sequence ID" value="TFZ84035.1"/>
    <property type="molecule type" value="Genomic_DNA"/>
</dbReference>
<keyword evidence="3" id="KW-1185">Reference proteome</keyword>
<proteinExistence type="predicted"/>
<dbReference type="RefSeq" id="WP_135280394.1">
    <property type="nucleotide sequence ID" value="NZ_SRIO01000001.1"/>
</dbReference>
<evidence type="ECO:0000313" key="3">
    <source>
        <dbReference type="Proteomes" id="UP000297890"/>
    </source>
</evidence>
<dbReference type="AlphaFoldDB" id="A0A4Z0FDD3"/>
<dbReference type="PANTHER" id="PTHR42870">
    <property type="entry name" value="ACETYL-COA C-ACETYLTRANSFERASE"/>
    <property type="match status" value="1"/>
</dbReference>
<dbReference type="InterPro" id="IPR016039">
    <property type="entry name" value="Thiolase-like"/>
</dbReference>
<evidence type="ECO:0000313" key="2">
    <source>
        <dbReference type="EMBL" id="TFZ84035.1"/>
    </source>
</evidence>
<dbReference type="CDD" id="cd00829">
    <property type="entry name" value="SCP-x_thiolase"/>
    <property type="match status" value="1"/>
</dbReference>
<dbReference type="PIRSF" id="PIRSF000429">
    <property type="entry name" value="Ac-CoA_Ac_transf"/>
    <property type="match status" value="1"/>
</dbReference>
<dbReference type="SUPFAM" id="SSF53901">
    <property type="entry name" value="Thiolase-like"/>
    <property type="match status" value="2"/>
</dbReference>
<sequence>MAYDSRYLRGKAAIVGAADEVSPTGELHLSERELEVKVIHAALEDAGLKLSDVDGLFCTGMMMPSMELAEHLGIRPRYTDSTMTGGSSFEVHVEHAAAAIALGLCEVAVSVYAQTPRSKGGLTGGMAAMMNAFDRKNPPPFLEWEMPAGLMLPAGAYALAASRHQHLYGTTSEQLAQIAVSTRKWAEMNPRARYQDPMTIEDVLNSPLVCDPLHRYDCCLVTDGAGAVVITSAERARHLKKKPVYVLGAGTHHDHAMMVSEMPELTVTPGAVSAPKAFDMAGVAPKDIDLVMTYDSFTITVLMSLEDMGFCPKGEGGRFVEDGKLGPGGALPTNTNGGGLSYTHPGMYGMFLLVEATKQLRGECGPRQVPDAKLAVAHGVGGVLSACSTVVLGTEETL</sequence>
<comment type="caution">
    <text evidence="2">The sequence shown here is derived from an EMBL/GenBank/DDBJ whole genome shotgun (WGS) entry which is preliminary data.</text>
</comment>
<dbReference type="NCBIfam" id="NF004811">
    <property type="entry name" value="PRK06158.1"/>
    <property type="match status" value="1"/>
</dbReference>
<dbReference type="Gene3D" id="3.40.47.10">
    <property type="match status" value="1"/>
</dbReference>
<dbReference type="InterPro" id="IPR002155">
    <property type="entry name" value="Thiolase"/>
</dbReference>